<sequence>MSNEVSFLNKPAIKSTLWNLPKGTKVIIDASFSSYIEPDILEIFEDYKHTFAKENNIEFNIIGLGDNYSPKKIIKIDRKNSQDRNDLKSPQKILDFLTEGNKRYIDGDLVSRRFQNKNLKTSSKMLLWQWWLTV</sequence>
<evidence type="ECO:0000313" key="1">
    <source>
        <dbReference type="EMBL" id="EPR68237.1"/>
    </source>
</evidence>
<comment type="caution">
    <text evidence="1">The sequence shown here is derived from an EMBL/GenBank/DDBJ whole genome shotgun (WGS) entry which is preliminary data.</text>
</comment>
<reference evidence="1 2" key="1">
    <citation type="journal article" date="2013" name="Genome Announc.">
        <title>Draft Genome Sequence of Cyclobacterium qasimii Strain M12-11BT, Isolated from Arctic Marine Sediment.</title>
        <authorList>
            <person name="Shivaji S."/>
            <person name="Ara S."/>
            <person name="Singh A."/>
            <person name="Kumar Pinnaka A."/>
        </authorList>
    </citation>
    <scope>NUCLEOTIDE SEQUENCE [LARGE SCALE GENOMIC DNA]</scope>
    <source>
        <strain evidence="1 2">M12-11B</strain>
    </source>
</reference>
<evidence type="ECO:0000313" key="2">
    <source>
        <dbReference type="Proteomes" id="UP000014974"/>
    </source>
</evidence>
<dbReference type="Proteomes" id="UP000014974">
    <property type="component" value="Unassembled WGS sequence"/>
</dbReference>
<dbReference type="eggNOG" id="COG0288">
    <property type="taxonomic scope" value="Bacteria"/>
</dbReference>
<name>S7VFD9_9BACT</name>
<proteinExistence type="predicted"/>
<dbReference type="STRING" id="641524.ADICYQ_2707"/>
<dbReference type="eggNOG" id="COG0659">
    <property type="taxonomic scope" value="Bacteria"/>
</dbReference>
<organism evidence="1 2">
    <name type="scientific">Cyclobacterium qasimii M12-11B</name>
    <dbReference type="NCBI Taxonomy" id="641524"/>
    <lineage>
        <taxon>Bacteria</taxon>
        <taxon>Pseudomonadati</taxon>
        <taxon>Bacteroidota</taxon>
        <taxon>Cytophagia</taxon>
        <taxon>Cytophagales</taxon>
        <taxon>Cyclobacteriaceae</taxon>
        <taxon>Cyclobacterium</taxon>
    </lineage>
</organism>
<dbReference type="EMBL" id="ATNM01000107">
    <property type="protein sequence ID" value="EPR68237.1"/>
    <property type="molecule type" value="Genomic_DNA"/>
</dbReference>
<accession>S7VFD9</accession>
<dbReference type="AlphaFoldDB" id="S7VFD9"/>
<protein>
    <submittedName>
        <fullName evidence="1">Sulfate permease</fullName>
    </submittedName>
</protein>
<gene>
    <name evidence="1" type="ORF">ADICYQ_2707</name>
</gene>